<proteinExistence type="predicted"/>
<name>A0A556RJZ9_9GAMM</name>
<gene>
    <name evidence="1" type="ORF">FPQ14_06660</name>
</gene>
<dbReference type="EMBL" id="VMHL01000003">
    <property type="protein sequence ID" value="TSJ89186.1"/>
    <property type="molecule type" value="Genomic_DNA"/>
</dbReference>
<comment type="caution">
    <text evidence="1">The sequence shown here is derived from an EMBL/GenBank/DDBJ whole genome shotgun (WGS) entry which is preliminary data.</text>
</comment>
<sequence length="109" mass="12628">MKDNFNSLHSVIGYEFNHGRSIKLTNMYCKANQNFDHLYAGNYCNLDGKLSDGNLCNYKGKLKFRRAWQETSNKTYSYTLYLIGKFDTSSIAHDILIDVEYNIGKRGHD</sequence>
<organism evidence="1 2">
    <name type="scientific">Gilliamella apicola</name>
    <dbReference type="NCBI Taxonomy" id="1196095"/>
    <lineage>
        <taxon>Bacteria</taxon>
        <taxon>Pseudomonadati</taxon>
        <taxon>Pseudomonadota</taxon>
        <taxon>Gammaproteobacteria</taxon>
        <taxon>Orbales</taxon>
        <taxon>Orbaceae</taxon>
        <taxon>Gilliamella</taxon>
    </lineage>
</organism>
<reference evidence="1 2" key="1">
    <citation type="submission" date="2019-07" db="EMBL/GenBank/DDBJ databases">
        <title>Gilliamella genomes.</title>
        <authorList>
            <person name="Zheng H."/>
        </authorList>
    </citation>
    <scope>NUCLEOTIDE SEQUENCE [LARGE SCALE GENOMIC DNA]</scope>
    <source>
        <strain evidence="1 2">W8131</strain>
    </source>
</reference>
<dbReference type="Proteomes" id="UP000319138">
    <property type="component" value="Unassembled WGS sequence"/>
</dbReference>
<dbReference type="RefSeq" id="WP_144189450.1">
    <property type="nucleotide sequence ID" value="NZ_VMHL01000003.1"/>
</dbReference>
<evidence type="ECO:0000313" key="2">
    <source>
        <dbReference type="Proteomes" id="UP000319138"/>
    </source>
</evidence>
<dbReference type="AlphaFoldDB" id="A0A556RJZ9"/>
<protein>
    <submittedName>
        <fullName evidence="1">Uncharacterized protein</fullName>
    </submittedName>
</protein>
<accession>A0A556RJZ9</accession>
<evidence type="ECO:0000313" key="1">
    <source>
        <dbReference type="EMBL" id="TSJ89186.1"/>
    </source>
</evidence>